<accession>A0ABT4M2E0</accession>
<protein>
    <submittedName>
        <fullName evidence="2">Uncharacterized protein</fullName>
    </submittedName>
</protein>
<reference evidence="2" key="1">
    <citation type="submission" date="2022-12" db="EMBL/GenBank/DDBJ databases">
        <title>Bacterial isolates from different developmental stages of Nematostella vectensis.</title>
        <authorList>
            <person name="Fraune S."/>
        </authorList>
    </citation>
    <scope>NUCLEOTIDE SEQUENCE</scope>
    <source>
        <strain evidence="2">G21619-S1</strain>
    </source>
</reference>
<gene>
    <name evidence="2" type="ORF">O4H32_05605</name>
</gene>
<dbReference type="Proteomes" id="UP001068379">
    <property type="component" value="Unassembled WGS sequence"/>
</dbReference>
<name>A0ABT4M2E0_9BURK</name>
<feature type="region of interest" description="Disordered" evidence="1">
    <location>
        <begin position="19"/>
        <end position="44"/>
    </location>
</feature>
<evidence type="ECO:0000313" key="2">
    <source>
        <dbReference type="EMBL" id="MCZ4329428.1"/>
    </source>
</evidence>
<evidence type="ECO:0000313" key="3">
    <source>
        <dbReference type="Proteomes" id="UP001068379"/>
    </source>
</evidence>
<dbReference type="RefSeq" id="WP_269357464.1">
    <property type="nucleotide sequence ID" value="NZ_JAPWHE010000002.1"/>
</dbReference>
<keyword evidence="3" id="KW-1185">Reference proteome</keyword>
<proteinExistence type="predicted"/>
<dbReference type="EMBL" id="JAPWHE010000002">
    <property type="protein sequence ID" value="MCZ4329428.1"/>
    <property type="molecule type" value="Genomic_DNA"/>
</dbReference>
<evidence type="ECO:0000256" key="1">
    <source>
        <dbReference type="SAM" id="MobiDB-lite"/>
    </source>
</evidence>
<organism evidence="2 3">
    <name type="scientific">Castellaniella denitrificans</name>
    <dbReference type="NCBI Taxonomy" id="56119"/>
    <lineage>
        <taxon>Bacteria</taxon>
        <taxon>Pseudomonadati</taxon>
        <taxon>Pseudomonadota</taxon>
        <taxon>Betaproteobacteria</taxon>
        <taxon>Burkholderiales</taxon>
        <taxon>Alcaligenaceae</taxon>
        <taxon>Castellaniella</taxon>
    </lineage>
</organism>
<sequence length="842" mass="92972">MGGVQNGVGHVPVHVHHDESLVQDKGLSQQTGIKSGSGELEGHDIKVSDGTVRQEVLSGGQESRGFFATLWNAGANLLGAANEFVGQMNPGLYDDEESVVDEDEFEVVDQRQIVDEDEDEIESSSVKPRYVDIGEIDENGDVWYDALDGTEEDPLFLEPVPISRQDNLRMDKDSALLREGFRVGKKESDPIEEQAPKEEIQQMNQGFMKNTLGVAYSAWNWLMGGNTKSESVSVQEDTRSVSEKNLGQIEKLQIDTAKCLQKLNEQVEKVTGKSIMDKDQDPSKIKPDVSSLELRDHAWRWSKTAQAAFGQAVSTLGWCAAGAGIAYGGSTLSSLTGGGISGNLVSVLGGSYLALSALRDLPSNVTDQTAIKVIEESLVEINTLLEQVKQLSMQETQRQELSGKLMMVSQGRMEKIERLELELEVIDRQVVGRKDVESESRIEQSTPRLPVKVGDGSARNETLSGFGRVKQAFSSFFAPVVQGLTRAGQFLGDALGLTRMSLIQKMDRADEQAYEKTFSQGLGLLQQPVNDSIVKTDLLDKTSRRLLGLSQERPTDPREVQQRVQQLDRQSESIKPVLRLGENVVRHIQDGSGGSFGTLVVTDKDDSRYVVNSGQPTTRALCHYFDVLARDVGEDNAHGVRIDDSGGLVLNDPDRRFFQFLAGASNSMTSLFMSPVGAGNEWREATNHAGQMWINDSSGKLPGGANRVVFETSVEDGKDVLKLRFEKLDRDELVSSVFDAPEHSMIAQLRMMSTAYRDAYGSGQVALDELDDEALVQRYENSNKTLGVAGEDYGRWSLESLRGRREQLLKDLAQEQVLLQRDNDSYQLLQNDSELRVISQRV</sequence>
<comment type="caution">
    <text evidence="2">The sequence shown here is derived from an EMBL/GenBank/DDBJ whole genome shotgun (WGS) entry which is preliminary data.</text>
</comment>